<dbReference type="AlphaFoldDB" id="A0A1H6UBR8"/>
<dbReference type="RefSeq" id="WP_089672311.1">
    <property type="nucleotide sequence ID" value="NZ_CP024845.1"/>
</dbReference>
<reference evidence="2 3" key="1">
    <citation type="submission" date="2016-10" db="EMBL/GenBank/DDBJ databases">
        <authorList>
            <person name="de Groot N.N."/>
        </authorList>
    </citation>
    <scope>NUCLEOTIDE SEQUENCE [LARGE SCALE GENOMIC DNA]</scope>
    <source>
        <strain evidence="2 3">DSM 22187</strain>
    </source>
</reference>
<sequence>MELRKTITENGSLVRIASTAALAIIAVRSFVKGKRLRGLVAAGGAVAVGSTVSTLEPTELDVMSETEEPVTESTLDEGAMQCAICSDPIVPGQSRRPNENDKIVHEACLV</sequence>
<proteinExistence type="predicted"/>
<keyword evidence="1" id="KW-0472">Membrane</keyword>
<evidence type="ECO:0000313" key="2">
    <source>
        <dbReference type="EMBL" id="SEI85660.1"/>
    </source>
</evidence>
<evidence type="ECO:0008006" key="4">
    <source>
        <dbReference type="Google" id="ProtNLM"/>
    </source>
</evidence>
<keyword evidence="3" id="KW-1185">Reference proteome</keyword>
<feature type="transmembrane region" description="Helical" evidence="1">
    <location>
        <begin position="12"/>
        <end position="31"/>
    </location>
</feature>
<dbReference type="OrthoDB" id="100832at2157"/>
<dbReference type="EMBL" id="FNYR01000009">
    <property type="protein sequence ID" value="SEI85660.1"/>
    <property type="molecule type" value="Genomic_DNA"/>
</dbReference>
<keyword evidence="1" id="KW-0812">Transmembrane</keyword>
<protein>
    <recommendedName>
        <fullName evidence="4">DUF2892 domain-containing protein</fullName>
    </recommendedName>
</protein>
<name>A0A1H6UBR8_9EURY</name>
<accession>A0A2H4PYD1</accession>
<evidence type="ECO:0000313" key="3">
    <source>
        <dbReference type="Proteomes" id="UP000198888"/>
    </source>
</evidence>
<dbReference type="Proteomes" id="UP000198888">
    <property type="component" value="Unassembled WGS sequence"/>
</dbReference>
<gene>
    <name evidence="2" type="ORF">SAMN05444271_109121</name>
</gene>
<dbReference type="KEGG" id="hae:halTADL_0290"/>
<accession>A0A1H6UBR8</accession>
<dbReference type="GeneID" id="35001114"/>
<evidence type="ECO:0000256" key="1">
    <source>
        <dbReference type="SAM" id="Phobius"/>
    </source>
</evidence>
<organism evidence="2 3">
    <name type="scientific">Halohasta litchfieldiae</name>
    <dbReference type="NCBI Taxonomy" id="1073996"/>
    <lineage>
        <taxon>Archaea</taxon>
        <taxon>Methanobacteriati</taxon>
        <taxon>Methanobacteriota</taxon>
        <taxon>Stenosarchaea group</taxon>
        <taxon>Halobacteria</taxon>
        <taxon>Halobacteriales</taxon>
        <taxon>Haloferacaceae</taxon>
        <taxon>Halohasta</taxon>
    </lineage>
</organism>
<keyword evidence="1" id="KW-1133">Transmembrane helix</keyword>